<keyword evidence="2 6" id="KW-0378">Hydrolase</keyword>
<reference evidence="10" key="1">
    <citation type="submission" date="2011-02" db="EMBL/GenBank/DDBJ databases">
        <authorList>
            <person name="Aslett M."/>
        </authorList>
    </citation>
    <scope>NUCLEOTIDE SEQUENCE</scope>
    <source>
        <strain evidence="10">Liverpool</strain>
    </source>
</reference>
<gene>
    <name evidence="11" type="ORF">BN1204_029870</name>
    <name evidence="10" type="ORF">NCLIV_029870</name>
</gene>
<feature type="region of interest" description="Disordered" evidence="7">
    <location>
        <begin position="228"/>
        <end position="279"/>
    </location>
</feature>
<dbReference type="PANTHER" id="PTHR11347">
    <property type="entry name" value="CYCLIC NUCLEOTIDE PHOSPHODIESTERASE"/>
    <property type="match status" value="1"/>
</dbReference>
<dbReference type="OMA" id="ICAVSTC"/>
<feature type="compositionally biased region" description="Basic and acidic residues" evidence="7">
    <location>
        <begin position="238"/>
        <end position="256"/>
    </location>
</feature>
<feature type="compositionally biased region" description="Basic and acidic residues" evidence="7">
    <location>
        <begin position="308"/>
        <end position="317"/>
    </location>
</feature>
<keyword evidence="8" id="KW-0472">Membrane</keyword>
<feature type="binding site" evidence="5">
    <location>
        <position position="1355"/>
    </location>
    <ligand>
        <name>Zn(2+)</name>
        <dbReference type="ChEBI" id="CHEBI:29105"/>
        <label>1</label>
    </ligand>
</feature>
<evidence type="ECO:0000259" key="9">
    <source>
        <dbReference type="PROSITE" id="PS51845"/>
    </source>
</evidence>
<feature type="binding site" evidence="5">
    <location>
        <position position="1355"/>
    </location>
    <ligand>
        <name>Zn(2+)</name>
        <dbReference type="ChEBI" id="CHEBI:29105"/>
        <label>2</label>
    </ligand>
</feature>
<sequence length="1665" mass="180729">MSPFTLRSGAVHEAKMLSVDLEYVGSGMAAATAGSGFAPNCEDSARLPCTEQSGFPNAAARGADTVFAGNGGRLRRRRSSGVGTEDTAMAEIRVETLRRTPKPTVVPASPPYPEDRFCRYLDVDSLAVTWKRMTVTRDAATDSQSESPYGREDWEDARRHSISSPASSSDLSWPSTRAPPCVAPPCLRRSTGGGAWGDRDATAFPQILDARATDDGSIRCPSVATIAMSPSSAGCRSPHAERNDEGVEHPSRELGGHGRQSSASSLQSVPSPTGCAGRPSRFLDTFVTLRSDDSPRCIVPVAVHGKPKPPESNDRVRPSPVSPHLCSASGWVGGENGAASAESSRGSLTDAASDPRKTRSGNGTGRRDHGSGKPGSSEGGRRSVFPRLRSGVNESDVELSSVSPASPVTVPHGSPGNRENGKEINDAEGPEAGFGSNRSKLLQVNGERTDTAQWAGDSVHSESPGGSPDWPPLSRVDVTPMKNAFHSCAGVPSFVPRMQTRKAGAKELPSPSPSSSGSPDHGAGQSSCLPRCETQGRHLRGESQGPVRRYISRFLEMWGGDDWGSTCYESFQDSRSDGGDAIGPNRRSSSADQHLWNSARRCSASRAQAACFRNRTSSADSCLMPRAGQETLESPSRGALESRHRLPQSFGLVRPASFQLVTDDALGDPQGVAATVECNRDTCKATQEDEMGRKLVLYAEENRGNRDRGRDHATEHSGRAEGLSGAAISALAQVKPRHEGNSSTVWKKKKSSPLAFEYKDEEEAYRQYLNRLFPFRLTVVGLVLLLVEILQISWRLVQRSFLVDSRGEYSYYGLVNFDRIFIVIAVCLVIHIIIYGLLAAGGRIPGVKNRLESWSFSMIVVALTTRICGMVCVAFMGEGIGTATILPAADEMEPPTPFISEPRALSSELVLLSLCCLFHIIVIDMMLPIRTLPSVGMHTIHILGCIGCCVLSVCLYPQCISSDGPICAVSTCLFIVCGFLGRAQMEVAHRQLYMRWKHGLERLRAAEQKLHSHRTSKTGIEQLAMLVRQSQVLLRHACVSGASRHSKQLALEQVTDIQGQVLDIVTNVNNLYHAKMNTEEMSELLRFVPEGQDDAHRSLLRDWRGRSASFSGCERLRRDSEASNAGVSLSVPLLHQNSTCSTLCVGSFPSRTLPFDGGAPHSTAFLSSRFPEVLAGQTGLPAPEGVQLGETGKSLKGACVPTAENPLGAHSPTGTLKQERSQEEKPEPGDAPQTVRPEPLLDLPESMKAAIGVDWDLDFFELNERVNNNALLVTAQVQLLPLLRPEGLRCSPHVLRCYLRCLQQQYCPSNPYHNQVHAAMVSHCCLIIVNEILPSKQALTYVDELCLVIASAAHDVGHPGLNNQYLISSQSLLATTYNDIAVLENYHAACCFRTAGINEDHNIFSGLTKEVYQYMRQNIIGLILSTDMSKHISYVSRLRVRAESGNFDVANEGDRWLLFQGCIKAADLAHTATFWENHKRWAECLCEEFFKQGDEERRQGMNVMDIFDRRQKDRFPQSQYRFIELVVEPLFHSVRSIEDLLNGRGGVRGKICKALSANLTRWKEAAEALEKAASNSPTDASGAKTNEEGDGDRQKVVGGDAAEKKEAGRASAGTPKFAGSVAAKTAGDRKKGRPAATEAGWKEAENATRRRGDGKKSGKPEKTTS</sequence>
<feature type="compositionally biased region" description="Basic and acidic residues" evidence="7">
    <location>
        <begin position="149"/>
        <end position="159"/>
    </location>
</feature>
<feature type="active site" description="Proton donor" evidence="3">
    <location>
        <position position="1313"/>
    </location>
</feature>
<keyword evidence="8" id="KW-1133">Transmembrane helix</keyword>
<organism evidence="10 12">
    <name type="scientific">Neospora caninum (strain Liverpool)</name>
    <dbReference type="NCBI Taxonomy" id="572307"/>
    <lineage>
        <taxon>Eukaryota</taxon>
        <taxon>Sar</taxon>
        <taxon>Alveolata</taxon>
        <taxon>Apicomplexa</taxon>
        <taxon>Conoidasida</taxon>
        <taxon>Coccidia</taxon>
        <taxon>Eucoccidiorida</taxon>
        <taxon>Eimeriorina</taxon>
        <taxon>Sarcocystidae</taxon>
        <taxon>Neospora</taxon>
    </lineage>
</organism>
<feature type="compositionally biased region" description="Low complexity" evidence="7">
    <location>
        <begin position="260"/>
        <end position="272"/>
    </location>
</feature>
<feature type="transmembrane region" description="Helical" evidence="8">
    <location>
        <begin position="909"/>
        <end position="927"/>
    </location>
</feature>
<feature type="region of interest" description="Disordered" evidence="7">
    <location>
        <begin position="1197"/>
        <end position="1238"/>
    </location>
</feature>
<proteinExistence type="inferred from homology"/>
<keyword evidence="1 5" id="KW-0479">Metal-binding</keyword>
<feature type="transmembrane region" description="Helical" evidence="8">
    <location>
        <begin position="939"/>
        <end position="958"/>
    </location>
</feature>
<feature type="domain" description="PDEase" evidence="9">
    <location>
        <begin position="1224"/>
        <end position="1569"/>
    </location>
</feature>
<evidence type="ECO:0000256" key="8">
    <source>
        <dbReference type="SAM" id="Phobius"/>
    </source>
</evidence>
<feature type="binding site" evidence="4">
    <location>
        <position position="1355"/>
    </location>
    <ligand>
        <name>AMP</name>
        <dbReference type="ChEBI" id="CHEBI:456215"/>
    </ligand>
</feature>
<dbReference type="PROSITE" id="PS00126">
    <property type="entry name" value="PDEASE_I_1"/>
    <property type="match status" value="1"/>
</dbReference>
<feature type="region of interest" description="Disordered" evidence="7">
    <location>
        <begin position="300"/>
        <end position="544"/>
    </location>
</feature>
<keyword evidence="8" id="KW-0812">Transmembrane</keyword>
<dbReference type="RefSeq" id="XP_003883231.1">
    <property type="nucleotide sequence ID" value="XM_003883182.1"/>
</dbReference>
<comment type="similarity">
    <text evidence="6">Belongs to the cyclic nucleotide phosphodiesterase family.</text>
</comment>
<dbReference type="Gene3D" id="1.10.1300.10">
    <property type="entry name" value="3'5'-cyclic nucleotide phosphodiesterase, catalytic domain"/>
    <property type="match status" value="1"/>
</dbReference>
<dbReference type="EMBL" id="FR823389">
    <property type="protein sequence ID" value="CBZ53199.1"/>
    <property type="molecule type" value="Genomic_DNA"/>
</dbReference>
<feature type="binding site" evidence="4">
    <location>
        <begin position="1313"/>
        <end position="1317"/>
    </location>
    <ligand>
        <name>AMP</name>
        <dbReference type="ChEBI" id="CHEBI:456215"/>
    </ligand>
</feature>
<feature type="binding site" evidence="5">
    <location>
        <position position="1317"/>
    </location>
    <ligand>
        <name>Zn(2+)</name>
        <dbReference type="ChEBI" id="CHEBI:29105"/>
        <label>1</label>
    </ligand>
</feature>
<dbReference type="Proteomes" id="UP000007494">
    <property type="component" value="Chromosome VIIb"/>
</dbReference>
<evidence type="ECO:0000313" key="12">
    <source>
        <dbReference type="Proteomes" id="UP000007494"/>
    </source>
</evidence>
<dbReference type="GO" id="GO:0004114">
    <property type="term" value="F:3',5'-cyclic-nucleotide phosphodiesterase activity"/>
    <property type="evidence" value="ECO:0007669"/>
    <property type="project" value="InterPro"/>
</dbReference>
<feature type="compositionally biased region" description="Basic and acidic residues" evidence="7">
    <location>
        <begin position="1217"/>
        <end position="1228"/>
    </location>
</feature>
<evidence type="ECO:0000313" key="11">
    <source>
        <dbReference type="EMBL" id="CEL67189.1"/>
    </source>
</evidence>
<feature type="compositionally biased region" description="Low complexity" evidence="7">
    <location>
        <begin position="400"/>
        <end position="411"/>
    </location>
</feature>
<dbReference type="VEuPathDB" id="ToxoDB:NCLIV_029870"/>
<dbReference type="InterPro" id="IPR036971">
    <property type="entry name" value="PDEase_catalytic_dom_sf"/>
</dbReference>
<feature type="binding site" evidence="4">
    <location>
        <position position="1519"/>
    </location>
    <ligand>
        <name>AMP</name>
        <dbReference type="ChEBI" id="CHEBI:456215"/>
    </ligand>
</feature>
<dbReference type="Pfam" id="PF00233">
    <property type="entry name" value="PDEase_I"/>
    <property type="match status" value="1"/>
</dbReference>
<name>F0VHK5_NEOCL</name>
<feature type="transmembrane region" description="Helical" evidence="8">
    <location>
        <begin position="859"/>
        <end position="889"/>
    </location>
</feature>
<evidence type="ECO:0000256" key="5">
    <source>
        <dbReference type="PIRSR" id="PIRSR623088-3"/>
    </source>
</evidence>
<dbReference type="GO" id="GO:0046872">
    <property type="term" value="F:metal ion binding"/>
    <property type="evidence" value="ECO:0007669"/>
    <property type="project" value="UniProtKB-KW"/>
</dbReference>
<dbReference type="GO" id="GO:0007165">
    <property type="term" value="P:signal transduction"/>
    <property type="evidence" value="ECO:0007669"/>
    <property type="project" value="InterPro"/>
</dbReference>
<dbReference type="InterPro" id="IPR023174">
    <property type="entry name" value="PDEase_CS"/>
</dbReference>
<dbReference type="eggNOG" id="KOG3689">
    <property type="taxonomic scope" value="Eukaryota"/>
</dbReference>
<dbReference type="EMBL" id="LN714482">
    <property type="protein sequence ID" value="CEL67189.1"/>
    <property type="molecule type" value="Genomic_DNA"/>
</dbReference>
<dbReference type="InterPro" id="IPR003607">
    <property type="entry name" value="HD/PDEase_dom"/>
</dbReference>
<evidence type="ECO:0000256" key="7">
    <source>
        <dbReference type="SAM" id="MobiDB-lite"/>
    </source>
</evidence>
<feature type="binding site" evidence="5">
    <location>
        <position position="1467"/>
    </location>
    <ligand>
        <name>Zn(2+)</name>
        <dbReference type="ChEBI" id="CHEBI:29105"/>
        <label>1</label>
    </ligand>
</feature>
<protein>
    <recommendedName>
        <fullName evidence="6">Phosphodiesterase</fullName>
        <ecNumber evidence="6">3.1.4.-</ecNumber>
    </recommendedName>
</protein>
<reference evidence="10" key="2">
    <citation type="submission" date="2011-03" db="EMBL/GenBank/DDBJ databases">
        <title>Comparative genomics and transcriptomics of Neospora caninum and Toxoplasma gondii.</title>
        <authorList>
            <person name="Reid A.J."/>
            <person name="Sohal A."/>
            <person name="Harris D."/>
            <person name="Quail M."/>
            <person name="Sanders M."/>
            <person name="Berriman M."/>
            <person name="Wastling J.M."/>
            <person name="Pain A."/>
        </authorList>
    </citation>
    <scope>NUCLEOTIDE SEQUENCE</scope>
    <source>
        <strain evidence="10">Liverpool</strain>
    </source>
</reference>
<feature type="region of interest" description="Disordered" evidence="7">
    <location>
        <begin position="574"/>
        <end position="593"/>
    </location>
</feature>
<feature type="compositionally biased region" description="Low complexity" evidence="7">
    <location>
        <begin position="162"/>
        <end position="175"/>
    </location>
</feature>
<dbReference type="SMART" id="SM00471">
    <property type="entry name" value="HDc"/>
    <property type="match status" value="1"/>
</dbReference>
<feature type="binding site" evidence="5">
    <location>
        <position position="1354"/>
    </location>
    <ligand>
        <name>Zn(2+)</name>
        <dbReference type="ChEBI" id="CHEBI:29105"/>
        <label>1</label>
    </ligand>
</feature>
<evidence type="ECO:0000313" key="10">
    <source>
        <dbReference type="EMBL" id="CBZ53199.1"/>
    </source>
</evidence>
<feature type="binding site" evidence="4">
    <location>
        <position position="1467"/>
    </location>
    <ligand>
        <name>AMP</name>
        <dbReference type="ChEBI" id="CHEBI:456215"/>
    </ligand>
</feature>
<feature type="transmembrane region" description="Helical" evidence="8">
    <location>
        <begin position="817"/>
        <end position="838"/>
    </location>
</feature>
<evidence type="ECO:0000256" key="4">
    <source>
        <dbReference type="PIRSR" id="PIRSR623088-2"/>
    </source>
</evidence>
<comment type="cofactor">
    <cofactor evidence="6">
        <name>a divalent metal cation</name>
        <dbReference type="ChEBI" id="CHEBI:60240"/>
    </cofactor>
    <text evidence="6">Binds 2 divalent metal cations per subunit. Site 1 may preferentially bind zinc ions, while site 2 has a preference for magnesium and/or manganese ions.</text>
</comment>
<feature type="transmembrane region" description="Helical" evidence="8">
    <location>
        <begin position="775"/>
        <end position="797"/>
    </location>
</feature>
<reference evidence="12" key="3">
    <citation type="journal article" date="2012" name="PLoS Pathog.">
        <title>Comparative genomics of the apicomplexan parasites Toxoplasma gondii and Neospora caninum: Coccidia differing in host range and transmission strategy.</title>
        <authorList>
            <person name="Reid A.J."/>
            <person name="Vermont S.J."/>
            <person name="Cotton J.A."/>
            <person name="Harris D."/>
            <person name="Hill-Cawthorne G.A."/>
            <person name="Konen-Waisman S."/>
            <person name="Latham S.M."/>
            <person name="Mourier T."/>
            <person name="Norton R."/>
            <person name="Quail M.A."/>
            <person name="Sanders M."/>
            <person name="Shanmugam D."/>
            <person name="Sohal A."/>
            <person name="Wasmuth J.D."/>
            <person name="Brunk B."/>
            <person name="Grigg M.E."/>
            <person name="Howard J.C."/>
            <person name="Parkinson J."/>
            <person name="Roos D.S."/>
            <person name="Trees A.J."/>
            <person name="Berriman M."/>
            <person name="Pain A."/>
            <person name="Wastling J.M."/>
        </authorList>
    </citation>
    <scope>NUCLEOTIDE SEQUENCE [LARGE SCALE GENOMIC DNA]</scope>
    <source>
        <strain evidence="12">Liverpool</strain>
    </source>
</reference>
<dbReference type="OrthoDB" id="330125at2759"/>
<accession>F0VHK5</accession>
<dbReference type="InParanoid" id="F0VHK5"/>
<dbReference type="GeneID" id="13443465"/>
<feature type="region of interest" description="Disordered" evidence="7">
    <location>
        <begin position="137"/>
        <end position="177"/>
    </location>
</feature>
<dbReference type="PROSITE" id="PS51845">
    <property type="entry name" value="PDEASE_I_2"/>
    <property type="match status" value="1"/>
</dbReference>
<evidence type="ECO:0000256" key="1">
    <source>
        <dbReference type="ARBA" id="ARBA00022723"/>
    </source>
</evidence>
<feature type="region of interest" description="Disordered" evidence="7">
    <location>
        <begin position="700"/>
        <end position="722"/>
    </location>
</feature>
<feature type="compositionally biased region" description="Basic and acidic residues" evidence="7">
    <location>
        <begin position="1585"/>
        <end position="1608"/>
    </location>
</feature>
<dbReference type="InterPro" id="IPR023088">
    <property type="entry name" value="PDEase"/>
</dbReference>
<dbReference type="EC" id="3.1.4.-" evidence="6"/>
<evidence type="ECO:0000256" key="2">
    <source>
        <dbReference type="ARBA" id="ARBA00022801"/>
    </source>
</evidence>
<feature type="compositionally biased region" description="Basic and acidic residues" evidence="7">
    <location>
        <begin position="700"/>
        <end position="719"/>
    </location>
</feature>
<reference evidence="11" key="4">
    <citation type="journal article" date="2015" name="PLoS ONE">
        <title>Comprehensive Evaluation of Toxoplasma gondii VEG and Neospora caninum LIV Genomes with Tachyzoite Stage Transcriptome and Proteome Defines Novel Transcript Features.</title>
        <authorList>
            <person name="Ramaprasad A."/>
            <person name="Mourier T."/>
            <person name="Naeem R."/>
            <person name="Malas T.B."/>
            <person name="Moussa E."/>
            <person name="Panigrahi A."/>
            <person name="Vermont S.J."/>
            <person name="Otto T.D."/>
            <person name="Wastling J."/>
            <person name="Pain A."/>
        </authorList>
    </citation>
    <scope>NUCLEOTIDE SEQUENCE</scope>
    <source>
        <strain evidence="11">Liverpool</strain>
    </source>
</reference>
<feature type="compositionally biased region" description="Basic and acidic residues" evidence="7">
    <location>
        <begin position="1640"/>
        <end position="1665"/>
    </location>
</feature>
<dbReference type="PRINTS" id="PR00387">
    <property type="entry name" value="PDIESTERASE1"/>
</dbReference>
<dbReference type="CDD" id="cd00077">
    <property type="entry name" value="HDc"/>
    <property type="match status" value="1"/>
</dbReference>
<dbReference type="InterPro" id="IPR002073">
    <property type="entry name" value="PDEase_catalytic_dom"/>
</dbReference>
<evidence type="ECO:0000256" key="6">
    <source>
        <dbReference type="RuleBase" id="RU363067"/>
    </source>
</evidence>
<feature type="region of interest" description="Disordered" evidence="7">
    <location>
        <begin position="1570"/>
        <end position="1665"/>
    </location>
</feature>
<keyword evidence="12" id="KW-1185">Reference proteome</keyword>
<evidence type="ECO:0000256" key="3">
    <source>
        <dbReference type="PIRSR" id="PIRSR623088-1"/>
    </source>
</evidence>
<dbReference type="SUPFAM" id="SSF109604">
    <property type="entry name" value="HD-domain/PDEase-like"/>
    <property type="match status" value="1"/>
</dbReference>